<evidence type="ECO:0000256" key="2">
    <source>
        <dbReference type="ARBA" id="ARBA00006555"/>
    </source>
</evidence>
<evidence type="ECO:0000256" key="7">
    <source>
        <dbReference type="ARBA" id="ARBA00022927"/>
    </source>
</evidence>
<evidence type="ECO:0000256" key="10">
    <source>
        <dbReference type="SAM" id="SignalP"/>
    </source>
</evidence>
<comment type="similarity">
    <text evidence="2">Belongs to the TonB family.</text>
</comment>
<dbReference type="PANTHER" id="PTHR33446">
    <property type="entry name" value="PROTEIN TONB-RELATED"/>
    <property type="match status" value="1"/>
</dbReference>
<evidence type="ECO:0000313" key="13">
    <source>
        <dbReference type="Proteomes" id="UP001204621"/>
    </source>
</evidence>
<gene>
    <name evidence="12" type="ORF">NX778_07035</name>
</gene>
<dbReference type="Gene3D" id="3.30.1150.10">
    <property type="match status" value="1"/>
</dbReference>
<accession>A0ABT2CW33</accession>
<evidence type="ECO:0000259" key="11">
    <source>
        <dbReference type="PROSITE" id="PS52015"/>
    </source>
</evidence>
<keyword evidence="4" id="KW-1003">Cell membrane</keyword>
<feature type="domain" description="TonB C-terminal" evidence="11">
    <location>
        <begin position="25"/>
        <end position="115"/>
    </location>
</feature>
<dbReference type="InterPro" id="IPR037682">
    <property type="entry name" value="TonB_C"/>
</dbReference>
<dbReference type="InterPro" id="IPR006260">
    <property type="entry name" value="TonB/TolA_C"/>
</dbReference>
<keyword evidence="9" id="KW-0472">Membrane</keyword>
<keyword evidence="7" id="KW-0653">Protein transport</keyword>
<dbReference type="SUPFAM" id="SSF74653">
    <property type="entry name" value="TolA/TonB C-terminal domain"/>
    <property type="match status" value="1"/>
</dbReference>
<evidence type="ECO:0000256" key="9">
    <source>
        <dbReference type="ARBA" id="ARBA00023136"/>
    </source>
</evidence>
<evidence type="ECO:0000256" key="3">
    <source>
        <dbReference type="ARBA" id="ARBA00022448"/>
    </source>
</evidence>
<keyword evidence="3" id="KW-0813">Transport</keyword>
<dbReference type="InterPro" id="IPR051045">
    <property type="entry name" value="TonB-dependent_transducer"/>
</dbReference>
<protein>
    <submittedName>
        <fullName evidence="12">Energy transducer TonB</fullName>
    </submittedName>
</protein>
<keyword evidence="13" id="KW-1185">Reference proteome</keyword>
<dbReference type="PANTHER" id="PTHR33446:SF2">
    <property type="entry name" value="PROTEIN TONB"/>
    <property type="match status" value="1"/>
</dbReference>
<keyword evidence="5" id="KW-0997">Cell inner membrane</keyword>
<keyword evidence="10" id="KW-0732">Signal</keyword>
<comment type="subcellular location">
    <subcellularLocation>
        <location evidence="1">Cell inner membrane</location>
        <topology evidence="1">Single-pass membrane protein</topology>
        <orientation evidence="1">Periplasmic side</orientation>
    </subcellularLocation>
</comment>
<evidence type="ECO:0000256" key="4">
    <source>
        <dbReference type="ARBA" id="ARBA00022475"/>
    </source>
</evidence>
<keyword evidence="6" id="KW-0812">Transmembrane</keyword>
<evidence type="ECO:0000256" key="1">
    <source>
        <dbReference type="ARBA" id="ARBA00004383"/>
    </source>
</evidence>
<dbReference type="EMBL" id="JANUGU010000001">
    <property type="protein sequence ID" value="MCS0657816.1"/>
    <property type="molecule type" value="Genomic_DNA"/>
</dbReference>
<keyword evidence="8" id="KW-1133">Transmembrane helix</keyword>
<dbReference type="Pfam" id="PF03544">
    <property type="entry name" value="TonB_C"/>
    <property type="match status" value="1"/>
</dbReference>
<proteinExistence type="inferred from homology"/>
<reference evidence="12 13" key="1">
    <citation type="submission" date="2022-08" db="EMBL/GenBank/DDBJ databases">
        <title>Reclassification of Massilia species as members of the genera Telluria, Duganella, Pseudoduganella, Mokoshia gen. nov. and Zemynaea gen. nov. using orthogonal and non-orthogonal genome-based approaches.</title>
        <authorList>
            <person name="Bowman J.P."/>
        </authorList>
    </citation>
    <scope>NUCLEOTIDE SEQUENCE [LARGE SCALE GENOMIC DNA]</scope>
    <source>
        <strain evidence="12 13">JCM 31606</strain>
    </source>
</reference>
<organism evidence="12 13">
    <name type="scientific">Massilia terrae</name>
    <dbReference type="NCBI Taxonomy" id="1811224"/>
    <lineage>
        <taxon>Bacteria</taxon>
        <taxon>Pseudomonadati</taxon>
        <taxon>Pseudomonadota</taxon>
        <taxon>Betaproteobacteria</taxon>
        <taxon>Burkholderiales</taxon>
        <taxon>Oxalobacteraceae</taxon>
        <taxon>Telluria group</taxon>
        <taxon>Massilia</taxon>
    </lineage>
</organism>
<dbReference type="Proteomes" id="UP001204621">
    <property type="component" value="Unassembled WGS sequence"/>
</dbReference>
<sequence length="115" mass="12232">MIAKLRIVAIASTLLLTAFAANAAEPGARLKSANCNVPDYPRGWQDEDLQGTVRLAVLVGADGSVQDAKVIESSGHRALDKASLRAGATCKFGATPKDSDRSSVWATVQYKWVMN</sequence>
<evidence type="ECO:0000256" key="6">
    <source>
        <dbReference type="ARBA" id="ARBA00022692"/>
    </source>
</evidence>
<dbReference type="RefSeq" id="WP_258810958.1">
    <property type="nucleotide sequence ID" value="NZ_JANUGU010000001.1"/>
</dbReference>
<dbReference type="NCBIfam" id="TIGR01352">
    <property type="entry name" value="tonB_Cterm"/>
    <property type="match status" value="1"/>
</dbReference>
<comment type="caution">
    <text evidence="12">The sequence shown here is derived from an EMBL/GenBank/DDBJ whole genome shotgun (WGS) entry which is preliminary data.</text>
</comment>
<feature type="signal peptide" evidence="10">
    <location>
        <begin position="1"/>
        <end position="23"/>
    </location>
</feature>
<feature type="chain" id="PRO_5046861108" evidence="10">
    <location>
        <begin position="24"/>
        <end position="115"/>
    </location>
</feature>
<dbReference type="PROSITE" id="PS52015">
    <property type="entry name" value="TONB_CTD"/>
    <property type="match status" value="1"/>
</dbReference>
<evidence type="ECO:0000256" key="5">
    <source>
        <dbReference type="ARBA" id="ARBA00022519"/>
    </source>
</evidence>
<evidence type="ECO:0000313" key="12">
    <source>
        <dbReference type="EMBL" id="MCS0657816.1"/>
    </source>
</evidence>
<evidence type="ECO:0000256" key="8">
    <source>
        <dbReference type="ARBA" id="ARBA00022989"/>
    </source>
</evidence>
<name>A0ABT2CW33_9BURK</name>